<evidence type="ECO:0000256" key="3">
    <source>
        <dbReference type="ARBA" id="ARBA00022692"/>
    </source>
</evidence>
<feature type="transmembrane region" description="Helical" evidence="6">
    <location>
        <begin position="49"/>
        <end position="70"/>
    </location>
</feature>
<keyword evidence="3 6" id="KW-0812">Transmembrane</keyword>
<feature type="transmembrane region" description="Helical" evidence="6">
    <location>
        <begin position="156"/>
        <end position="176"/>
    </location>
</feature>
<feature type="transmembrane region" description="Helical" evidence="6">
    <location>
        <begin position="329"/>
        <end position="352"/>
    </location>
</feature>
<keyword evidence="2" id="KW-1003">Cell membrane</keyword>
<sequence length="493" mass="51209">MAAPHIPPAAGRRSLGRNFLALAVSRGLQALSGFFVLLAAARLLPVDDFGRLGAVSALAGAAAALTYFGVQQVMIREMACSPAASGAVVGRAILLRAALAVAAGLGLALAGAWSGYDAPLFGLLALAYALELCRCFGMLGCAVFQAHERMGFETPLAALSGLVSILAVGLALLLGYGVPGVLAGLLAAAALHAVLAWRMAVRLTPPLFASDFPALRAMFLASSVVGLGVFFQQNLFRAGTLSLSWWADLPAVADFQAPHEFLLKLEIVPQALMLAVFPALARLAPTDFDTARRLFRLVFRHTLQGMALPACLLAVYAEPACQLLFGGKYAGAAPVMRLLALALPLLALDMLVNNLLVAIGRQRYALYYAGAALVLAFAANAFLVPRYGAMGAAGAALGSYAWLLVFSLRFAARHGYTPLALGPALRTACAVAACLGASYLLRGSPLLGAAAATLAYGAVILGLKGATRRDLAELRQIRQAGRDAARAKESPCP</sequence>
<keyword evidence="4 6" id="KW-1133">Transmembrane helix</keyword>
<dbReference type="AlphaFoldDB" id="A0A4P6HQ09"/>
<evidence type="ECO:0000313" key="8">
    <source>
        <dbReference type="Proteomes" id="UP000293296"/>
    </source>
</evidence>
<feature type="transmembrane region" description="Helical" evidence="6">
    <location>
        <begin position="364"/>
        <end position="383"/>
    </location>
</feature>
<reference evidence="7 8" key="1">
    <citation type="submission" date="2018-02" db="EMBL/GenBank/DDBJ databases">
        <title>Genome sequence of Desulfovibrio carbinolicus DSM 3852.</title>
        <authorList>
            <person name="Wilbanks E."/>
            <person name="Skennerton C.T."/>
            <person name="Orphan V.J."/>
        </authorList>
    </citation>
    <scope>NUCLEOTIDE SEQUENCE [LARGE SCALE GENOMIC DNA]</scope>
    <source>
        <strain evidence="7 8">DSM 3852</strain>
    </source>
</reference>
<dbReference type="RefSeq" id="WP_129355384.1">
    <property type="nucleotide sequence ID" value="NZ_CP026538.1"/>
</dbReference>
<feature type="transmembrane region" description="Helical" evidence="6">
    <location>
        <begin position="182"/>
        <end position="201"/>
    </location>
</feature>
<evidence type="ECO:0000256" key="4">
    <source>
        <dbReference type="ARBA" id="ARBA00022989"/>
    </source>
</evidence>
<dbReference type="Pfam" id="PF01943">
    <property type="entry name" value="Polysacc_synt"/>
    <property type="match status" value="1"/>
</dbReference>
<dbReference type="PANTHER" id="PTHR30250:SF11">
    <property type="entry name" value="O-ANTIGEN TRANSPORTER-RELATED"/>
    <property type="match status" value="1"/>
</dbReference>
<feature type="transmembrane region" description="Helical" evidence="6">
    <location>
        <begin position="447"/>
        <end position="466"/>
    </location>
</feature>
<feature type="transmembrane region" description="Helical" evidence="6">
    <location>
        <begin position="389"/>
        <end position="412"/>
    </location>
</feature>
<keyword evidence="8" id="KW-1185">Reference proteome</keyword>
<evidence type="ECO:0000256" key="5">
    <source>
        <dbReference type="ARBA" id="ARBA00023136"/>
    </source>
</evidence>
<feature type="transmembrane region" description="Helical" evidence="6">
    <location>
        <begin position="93"/>
        <end position="114"/>
    </location>
</feature>
<gene>
    <name evidence="7" type="ORF">C3Y92_18960</name>
</gene>
<feature type="transmembrane region" description="Helical" evidence="6">
    <location>
        <begin position="297"/>
        <end position="317"/>
    </location>
</feature>
<evidence type="ECO:0000313" key="7">
    <source>
        <dbReference type="EMBL" id="QAZ69205.1"/>
    </source>
</evidence>
<comment type="subcellular location">
    <subcellularLocation>
        <location evidence="1">Cell membrane</location>
        <topology evidence="1">Multi-pass membrane protein</topology>
    </subcellularLocation>
</comment>
<dbReference type="Proteomes" id="UP000293296">
    <property type="component" value="Chromosome"/>
</dbReference>
<organism evidence="7 8">
    <name type="scientific">Solidesulfovibrio carbinolicus</name>
    <dbReference type="NCBI Taxonomy" id="296842"/>
    <lineage>
        <taxon>Bacteria</taxon>
        <taxon>Pseudomonadati</taxon>
        <taxon>Thermodesulfobacteriota</taxon>
        <taxon>Desulfovibrionia</taxon>
        <taxon>Desulfovibrionales</taxon>
        <taxon>Desulfovibrionaceae</taxon>
        <taxon>Solidesulfovibrio</taxon>
    </lineage>
</organism>
<feature type="transmembrane region" description="Helical" evidence="6">
    <location>
        <begin position="424"/>
        <end position="441"/>
    </location>
</feature>
<keyword evidence="5 6" id="KW-0472">Membrane</keyword>
<feature type="transmembrane region" description="Helical" evidence="6">
    <location>
        <begin position="213"/>
        <end position="231"/>
    </location>
</feature>
<dbReference type="KEGG" id="dcb:C3Y92_18960"/>
<dbReference type="PANTHER" id="PTHR30250">
    <property type="entry name" value="PST FAMILY PREDICTED COLANIC ACID TRANSPORTER"/>
    <property type="match status" value="1"/>
</dbReference>
<dbReference type="InterPro" id="IPR050833">
    <property type="entry name" value="Poly_Biosynth_Transport"/>
</dbReference>
<dbReference type="EMBL" id="CP026538">
    <property type="protein sequence ID" value="QAZ69205.1"/>
    <property type="molecule type" value="Genomic_DNA"/>
</dbReference>
<evidence type="ECO:0000256" key="1">
    <source>
        <dbReference type="ARBA" id="ARBA00004651"/>
    </source>
</evidence>
<proteinExistence type="predicted"/>
<feature type="transmembrane region" description="Helical" evidence="6">
    <location>
        <begin position="20"/>
        <end position="43"/>
    </location>
</feature>
<dbReference type="InterPro" id="IPR002797">
    <property type="entry name" value="Polysacc_synth"/>
</dbReference>
<protein>
    <submittedName>
        <fullName evidence="7">Polysaccharide biosynthesis protein</fullName>
    </submittedName>
</protein>
<dbReference type="OrthoDB" id="5445525at2"/>
<evidence type="ECO:0000256" key="6">
    <source>
        <dbReference type="SAM" id="Phobius"/>
    </source>
</evidence>
<dbReference type="GO" id="GO:0005886">
    <property type="term" value="C:plasma membrane"/>
    <property type="evidence" value="ECO:0007669"/>
    <property type="project" value="UniProtKB-SubCell"/>
</dbReference>
<accession>A0A4P6HQ09</accession>
<name>A0A4P6HQ09_9BACT</name>
<evidence type="ECO:0000256" key="2">
    <source>
        <dbReference type="ARBA" id="ARBA00022475"/>
    </source>
</evidence>